<evidence type="ECO:0000313" key="1">
    <source>
        <dbReference type="EMBL" id="JAD36481.1"/>
    </source>
</evidence>
<organism evidence="1">
    <name type="scientific">Arundo donax</name>
    <name type="common">Giant reed</name>
    <name type="synonym">Donax arundinaceus</name>
    <dbReference type="NCBI Taxonomy" id="35708"/>
    <lineage>
        <taxon>Eukaryota</taxon>
        <taxon>Viridiplantae</taxon>
        <taxon>Streptophyta</taxon>
        <taxon>Embryophyta</taxon>
        <taxon>Tracheophyta</taxon>
        <taxon>Spermatophyta</taxon>
        <taxon>Magnoliopsida</taxon>
        <taxon>Liliopsida</taxon>
        <taxon>Poales</taxon>
        <taxon>Poaceae</taxon>
        <taxon>PACMAD clade</taxon>
        <taxon>Arundinoideae</taxon>
        <taxon>Arundineae</taxon>
        <taxon>Arundo</taxon>
    </lineage>
</organism>
<dbReference type="EMBL" id="GBRH01261414">
    <property type="protein sequence ID" value="JAD36481.1"/>
    <property type="molecule type" value="Transcribed_RNA"/>
</dbReference>
<accession>A0A0A8ZCE3</accession>
<name>A0A0A8ZCE3_ARUDO</name>
<sequence length="45" mass="5122">MKRSLTRRISLKRSLKTSDIYSNNFSCNLVFSSIPIPQLAECSES</sequence>
<reference evidence="1" key="1">
    <citation type="submission" date="2014-09" db="EMBL/GenBank/DDBJ databases">
        <authorList>
            <person name="Magalhaes I.L.F."/>
            <person name="Oliveira U."/>
            <person name="Santos F.R."/>
            <person name="Vidigal T.H.D.A."/>
            <person name="Brescovit A.D."/>
            <person name="Santos A.J."/>
        </authorList>
    </citation>
    <scope>NUCLEOTIDE SEQUENCE</scope>
    <source>
        <tissue evidence="1">Shoot tissue taken approximately 20 cm above the soil surface</tissue>
    </source>
</reference>
<proteinExistence type="predicted"/>
<reference evidence="1" key="2">
    <citation type="journal article" date="2015" name="Data Brief">
        <title>Shoot transcriptome of the giant reed, Arundo donax.</title>
        <authorList>
            <person name="Barrero R.A."/>
            <person name="Guerrero F.D."/>
            <person name="Moolhuijzen P."/>
            <person name="Goolsby J.A."/>
            <person name="Tidwell J."/>
            <person name="Bellgard S.E."/>
            <person name="Bellgard M.I."/>
        </authorList>
    </citation>
    <scope>NUCLEOTIDE SEQUENCE</scope>
    <source>
        <tissue evidence="1">Shoot tissue taken approximately 20 cm above the soil surface</tissue>
    </source>
</reference>
<dbReference type="AlphaFoldDB" id="A0A0A8ZCE3"/>
<protein>
    <submittedName>
        <fullName evidence="1">Uncharacterized protein</fullName>
    </submittedName>
</protein>